<name>A0A5J4TEZ8_9EUKA</name>
<sequence length="153" mass="16429">MNDWMAVQDNVAKLAINDNPHIINRQVTDNQCEGTNLRILETQLFDMINDVTSLDASTGGSSAIIDISIDGNTLTLAKNTTFVTTGFDQSITGMKTFTSTIISNGIQYSEYNNSSVFLAGGGVRLMSDINTCIGASLIKGEDDALVLTKAEKI</sequence>
<dbReference type="AlphaFoldDB" id="A0A5J4TEZ8"/>
<organism evidence="1 2">
    <name type="scientific">Streblomastix strix</name>
    <dbReference type="NCBI Taxonomy" id="222440"/>
    <lineage>
        <taxon>Eukaryota</taxon>
        <taxon>Metamonada</taxon>
        <taxon>Preaxostyla</taxon>
        <taxon>Oxymonadida</taxon>
        <taxon>Streblomastigidae</taxon>
        <taxon>Streblomastix</taxon>
    </lineage>
</organism>
<reference evidence="1 2" key="1">
    <citation type="submission" date="2019-03" db="EMBL/GenBank/DDBJ databases">
        <title>Single cell metagenomics reveals metabolic interactions within the superorganism composed of flagellate Streblomastix strix and complex community of Bacteroidetes bacteria on its surface.</title>
        <authorList>
            <person name="Treitli S.C."/>
            <person name="Kolisko M."/>
            <person name="Husnik F."/>
            <person name="Keeling P."/>
            <person name="Hampl V."/>
        </authorList>
    </citation>
    <scope>NUCLEOTIDE SEQUENCE [LARGE SCALE GENOMIC DNA]</scope>
    <source>
        <strain evidence="1">ST1C</strain>
    </source>
</reference>
<dbReference type="EMBL" id="SNRW01033126">
    <property type="protein sequence ID" value="KAA6356353.1"/>
    <property type="molecule type" value="Genomic_DNA"/>
</dbReference>
<evidence type="ECO:0000313" key="1">
    <source>
        <dbReference type="EMBL" id="KAA6356353.1"/>
    </source>
</evidence>
<evidence type="ECO:0000313" key="2">
    <source>
        <dbReference type="Proteomes" id="UP000324800"/>
    </source>
</evidence>
<protein>
    <submittedName>
        <fullName evidence="1">Uncharacterized protein</fullName>
    </submittedName>
</protein>
<proteinExistence type="predicted"/>
<accession>A0A5J4TEZ8</accession>
<dbReference type="Proteomes" id="UP000324800">
    <property type="component" value="Unassembled WGS sequence"/>
</dbReference>
<comment type="caution">
    <text evidence="1">The sequence shown here is derived from an EMBL/GenBank/DDBJ whole genome shotgun (WGS) entry which is preliminary data.</text>
</comment>
<gene>
    <name evidence="1" type="ORF">EZS28_048120</name>
</gene>